<dbReference type="PROSITE" id="PS00572">
    <property type="entry name" value="GLYCOSYL_HYDROL_F1_1"/>
    <property type="match status" value="1"/>
</dbReference>
<dbReference type="PANTHER" id="PTHR10353">
    <property type="entry name" value="GLYCOSYL HYDROLASE"/>
    <property type="match status" value="1"/>
</dbReference>
<gene>
    <name evidence="8" type="ORF">PND82_07210</name>
</gene>
<dbReference type="RefSeq" id="WP_229035748.1">
    <property type="nucleotide sequence ID" value="NZ_CALCIP010000032.1"/>
</dbReference>
<evidence type="ECO:0000313" key="8">
    <source>
        <dbReference type="EMBL" id="MDB7982600.1"/>
    </source>
</evidence>
<evidence type="ECO:0000256" key="5">
    <source>
        <dbReference type="PROSITE-ProRule" id="PRU10055"/>
    </source>
</evidence>
<comment type="similarity">
    <text evidence="1 6">Belongs to the glycosyl hydrolase 1 family.</text>
</comment>
<keyword evidence="3 7" id="KW-0378">Hydrolase</keyword>
<sequence length="470" mass="54602">MGLRTDFLWGSATASYQCEGAWNVDGKAPSMWDDYLHKHHLENGDIASDHYHHYKEDIRMMSEGGQNSYRLSLSWPRIIKNKEGDINQKGIQFYREVLQTCKEYHIEPFVTLYHWDLPQYWECTGGWLNEEVCHAFAHYAKVCFDAFGDLVNYWVTFNEPKWFTTSGYLIGNYPPGHQNTQEMICAAYHVMYASSLGVKVFKEGKYTGQIGIVHSFGPVDGIDNSFQTKIAMRFADNYANNWILDTAAKGKIPFDLLCVLSQNYDLSFIKDEQLETIKNNTVQFLGLNYYSRVLVKPYTQGDTVLVVNNTGKSNKGKSKVIIKGWFEQIMDNPDAIYTEWDTEIYPQGLEKGLLEVYKRYHLPIYITENGIGVREKITDEMLEDDYRISFMNDHINSIMNAVDKGVDVRGYYAWSSFDLYSWKNGVEKRYGLVGINFDDALKRIPKKSYYWYKKIIADNGNSIERKEWNL</sequence>
<accession>A0AAW6CY22</accession>
<dbReference type="GO" id="GO:0005829">
    <property type="term" value="C:cytosol"/>
    <property type="evidence" value="ECO:0007669"/>
    <property type="project" value="TreeGrafter"/>
</dbReference>
<reference evidence="8" key="1">
    <citation type="submission" date="2023-01" db="EMBL/GenBank/DDBJ databases">
        <title>Human gut microbiome strain richness.</title>
        <authorList>
            <person name="Chen-Liaw A."/>
        </authorList>
    </citation>
    <scope>NUCLEOTIDE SEQUENCE</scope>
    <source>
        <strain evidence="8">D8_m1001271B151109d0_201107</strain>
    </source>
</reference>
<dbReference type="InterPro" id="IPR018120">
    <property type="entry name" value="Glyco_hydro_1_AS"/>
</dbReference>
<dbReference type="SUPFAM" id="SSF51445">
    <property type="entry name" value="(Trans)glycosidases"/>
    <property type="match status" value="1"/>
</dbReference>
<evidence type="ECO:0000256" key="6">
    <source>
        <dbReference type="RuleBase" id="RU003690"/>
    </source>
</evidence>
<evidence type="ECO:0000256" key="3">
    <source>
        <dbReference type="ARBA" id="ARBA00022801"/>
    </source>
</evidence>
<dbReference type="EMBL" id="JAQLXO010000011">
    <property type="protein sequence ID" value="MDB7982600.1"/>
    <property type="molecule type" value="Genomic_DNA"/>
</dbReference>
<evidence type="ECO:0000313" key="9">
    <source>
        <dbReference type="Proteomes" id="UP001212981"/>
    </source>
</evidence>
<dbReference type="FunFam" id="3.20.20.80:FF:000004">
    <property type="entry name" value="Beta-glucosidase 6-phospho-beta-glucosidase"/>
    <property type="match status" value="1"/>
</dbReference>
<dbReference type="PRINTS" id="PR00131">
    <property type="entry name" value="GLHYDRLASE1"/>
</dbReference>
<dbReference type="Pfam" id="PF00232">
    <property type="entry name" value="Glyco_hydro_1"/>
    <property type="match status" value="1"/>
</dbReference>
<feature type="active site" description="Nucleophile" evidence="5">
    <location>
        <position position="368"/>
    </location>
</feature>
<evidence type="ECO:0000256" key="1">
    <source>
        <dbReference type="ARBA" id="ARBA00010838"/>
    </source>
</evidence>
<comment type="caution">
    <text evidence="8">The sequence shown here is derived from an EMBL/GenBank/DDBJ whole genome shotgun (WGS) entry which is preliminary data.</text>
</comment>
<proteinExistence type="inferred from homology"/>
<dbReference type="AlphaFoldDB" id="A0AAW6CY22"/>
<dbReference type="PANTHER" id="PTHR10353:SF36">
    <property type="entry name" value="LP05116P"/>
    <property type="match status" value="1"/>
</dbReference>
<dbReference type="EC" id="3.2.1.21" evidence="2"/>
<dbReference type="InterPro" id="IPR001360">
    <property type="entry name" value="Glyco_hydro_1"/>
</dbReference>
<dbReference type="GO" id="GO:0008422">
    <property type="term" value="F:beta-glucosidase activity"/>
    <property type="evidence" value="ECO:0007669"/>
    <property type="project" value="UniProtKB-EC"/>
</dbReference>
<dbReference type="Gene3D" id="3.20.20.80">
    <property type="entry name" value="Glycosidases"/>
    <property type="match status" value="1"/>
</dbReference>
<evidence type="ECO:0000256" key="7">
    <source>
        <dbReference type="RuleBase" id="RU004468"/>
    </source>
</evidence>
<dbReference type="GO" id="GO:0016052">
    <property type="term" value="P:carbohydrate catabolic process"/>
    <property type="evidence" value="ECO:0007669"/>
    <property type="project" value="TreeGrafter"/>
</dbReference>
<organism evidence="8 9">
    <name type="scientific">Faecalicoccus pleomorphus</name>
    <dbReference type="NCBI Taxonomy" id="1323"/>
    <lineage>
        <taxon>Bacteria</taxon>
        <taxon>Bacillati</taxon>
        <taxon>Bacillota</taxon>
        <taxon>Erysipelotrichia</taxon>
        <taxon>Erysipelotrichales</taxon>
        <taxon>Erysipelotrichaceae</taxon>
        <taxon>Faecalicoccus</taxon>
    </lineage>
</organism>
<evidence type="ECO:0000256" key="2">
    <source>
        <dbReference type="ARBA" id="ARBA00012744"/>
    </source>
</evidence>
<evidence type="ECO:0000256" key="4">
    <source>
        <dbReference type="ARBA" id="ARBA00023295"/>
    </source>
</evidence>
<dbReference type="InterPro" id="IPR033132">
    <property type="entry name" value="GH_1_N_CS"/>
</dbReference>
<name>A0AAW6CY22_9FIRM</name>
<dbReference type="Proteomes" id="UP001212981">
    <property type="component" value="Unassembled WGS sequence"/>
</dbReference>
<dbReference type="PROSITE" id="PS00653">
    <property type="entry name" value="GLYCOSYL_HYDROL_F1_2"/>
    <property type="match status" value="1"/>
</dbReference>
<protein>
    <recommendedName>
        <fullName evidence="2">beta-glucosidase</fullName>
        <ecNumber evidence="2">3.2.1.21</ecNumber>
    </recommendedName>
</protein>
<keyword evidence="4 7" id="KW-0326">Glycosidase</keyword>
<dbReference type="InterPro" id="IPR017853">
    <property type="entry name" value="GH"/>
</dbReference>